<feature type="transmembrane region" description="Helical" evidence="2">
    <location>
        <begin position="39"/>
        <end position="64"/>
    </location>
</feature>
<protein>
    <submittedName>
        <fullName evidence="3">Uncharacterized protein</fullName>
    </submittedName>
</protein>
<keyword evidence="2" id="KW-0812">Transmembrane</keyword>
<keyword evidence="4" id="KW-1185">Reference proteome</keyword>
<comment type="caution">
    <text evidence="3">The sequence shown here is derived from an EMBL/GenBank/DDBJ whole genome shotgun (WGS) entry which is preliminary data.</text>
</comment>
<feature type="region of interest" description="Disordered" evidence="1">
    <location>
        <begin position="156"/>
        <end position="180"/>
    </location>
</feature>
<dbReference type="AlphaFoldDB" id="A0AAD7HVP0"/>
<gene>
    <name evidence="3" type="ORF">DFH07DRAFT_995157</name>
</gene>
<feature type="compositionally biased region" description="Acidic residues" evidence="1">
    <location>
        <begin position="200"/>
        <end position="214"/>
    </location>
</feature>
<sequence>MAGGRHFDGRLIILTTPLGYEKPRLPLSSASRSAARLSILFRFFCSILISTLLGFSLLLVLPQATSLDTIYVAGYTSLFLTIWTILSALKELALIVHMLGDSLWTFMASCTAFCISPIVLGLGEDAQITWADDDYARPEIIHVGLGFYSRFPEPDEADVVSDDDRGDPSPDISADSYPVKSCTSYGAPLRLRGGCHSDESGLEDGADESDEPESDSAGPSSKRKRKTVQPPRPRKRPSKGKGKASDDESDSETAIRVTLGRKNGTKGMFVDEESYVYDAPEFWDVPAHRVAIILDVSDTPECLQGDRKLISVDAYIKKQCQDAWTGPTGSKKTGLALVTILDEGEVTQCRRSNLKCNGFYTCSLASPDHLLGFERWDVESDIATQELISGPMFESKNDEGTDIVTIATAFYRSMTNQHCKAKGDGQFECGGHAVMRKYRTGKSSGKHHFIGCSNWSDGDGLSHRFTKIPPQSLFRGEEITEEDTEVVEGYCSAIIHPSHLPRNKQCVHLSLPQPAFIIGTIKALLAIWKRKHAPLNFLSSSRLTRTTYEQTPFQVAHKYKKAAEITGVIGQTTLRIDKAPSTRALLDGKLPQEIHPSMVNNRKRREILQSLRAANFPDGTGMKAVLREFEKDKSRNIRDRYIHSVIMQADMDIIITVNPDLAELVHDASWIMVDTTFAVVHGTTNEWKLLIWLKGLDKRTVIGRVWSNKATREAFVIVWNGIFEAIKSITGKLLNFKVFSKKSSLLGAIGDSEGAQAQGLGDVIILRQMNTPQVNGVPTVTVDSILLFIWKTCLVHFKRGVFKLEAHVDDYVFNCLLGFPYLETSEEIAAYHDFCQASTNPKVQSWRAHKISYPWLLPSLNRSLTQMSHLHWDLTPGDTNPIEGSHVQDNQVNHTNLTILEAVLSARAYDRETARIITASKASGVMENGNNSQTARFSVQARRQARSRMKATEKANADGGKELRGKLRKSQQQIATRDAEIKRLQAEVDALQEHHRALSPVNDSPIAGPSRLPALDLISRPWKPQVNEPSSDFDYEAALKSDVLDTTIRHIAYGTNDPIDVPMYPVGNPDDDILASDPYTPS</sequence>
<feature type="compositionally biased region" description="Basic and acidic residues" evidence="1">
    <location>
        <begin position="950"/>
        <end position="965"/>
    </location>
</feature>
<keyword evidence="2" id="KW-1133">Transmembrane helix</keyword>
<feature type="transmembrane region" description="Helical" evidence="2">
    <location>
        <begin position="70"/>
        <end position="89"/>
    </location>
</feature>
<accession>A0AAD7HVP0</accession>
<evidence type="ECO:0000313" key="4">
    <source>
        <dbReference type="Proteomes" id="UP001215280"/>
    </source>
</evidence>
<feature type="compositionally biased region" description="Basic residues" evidence="1">
    <location>
        <begin position="221"/>
        <end position="242"/>
    </location>
</feature>
<dbReference type="Proteomes" id="UP001215280">
    <property type="component" value="Unassembled WGS sequence"/>
</dbReference>
<reference evidence="3" key="1">
    <citation type="submission" date="2023-03" db="EMBL/GenBank/DDBJ databases">
        <title>Massive genome expansion in bonnet fungi (Mycena s.s.) driven by repeated elements and novel gene families across ecological guilds.</title>
        <authorList>
            <consortium name="Lawrence Berkeley National Laboratory"/>
            <person name="Harder C.B."/>
            <person name="Miyauchi S."/>
            <person name="Viragh M."/>
            <person name="Kuo A."/>
            <person name="Thoen E."/>
            <person name="Andreopoulos B."/>
            <person name="Lu D."/>
            <person name="Skrede I."/>
            <person name="Drula E."/>
            <person name="Henrissat B."/>
            <person name="Morin E."/>
            <person name="Kohler A."/>
            <person name="Barry K."/>
            <person name="LaButti K."/>
            <person name="Morin E."/>
            <person name="Salamov A."/>
            <person name="Lipzen A."/>
            <person name="Mereny Z."/>
            <person name="Hegedus B."/>
            <person name="Baldrian P."/>
            <person name="Stursova M."/>
            <person name="Weitz H."/>
            <person name="Taylor A."/>
            <person name="Grigoriev I.V."/>
            <person name="Nagy L.G."/>
            <person name="Martin F."/>
            <person name="Kauserud H."/>
        </authorList>
    </citation>
    <scope>NUCLEOTIDE SEQUENCE</scope>
    <source>
        <strain evidence="3">CBHHK188m</strain>
    </source>
</reference>
<feature type="transmembrane region" description="Helical" evidence="2">
    <location>
        <begin position="101"/>
        <end position="122"/>
    </location>
</feature>
<dbReference type="EMBL" id="JARJLG010000198">
    <property type="protein sequence ID" value="KAJ7729382.1"/>
    <property type="molecule type" value="Genomic_DNA"/>
</dbReference>
<name>A0AAD7HVP0_9AGAR</name>
<keyword evidence="2" id="KW-0472">Membrane</keyword>
<evidence type="ECO:0000256" key="2">
    <source>
        <dbReference type="SAM" id="Phobius"/>
    </source>
</evidence>
<organism evidence="3 4">
    <name type="scientific">Mycena maculata</name>
    <dbReference type="NCBI Taxonomy" id="230809"/>
    <lineage>
        <taxon>Eukaryota</taxon>
        <taxon>Fungi</taxon>
        <taxon>Dikarya</taxon>
        <taxon>Basidiomycota</taxon>
        <taxon>Agaricomycotina</taxon>
        <taxon>Agaricomycetes</taxon>
        <taxon>Agaricomycetidae</taxon>
        <taxon>Agaricales</taxon>
        <taxon>Marasmiineae</taxon>
        <taxon>Mycenaceae</taxon>
        <taxon>Mycena</taxon>
    </lineage>
</organism>
<proteinExistence type="predicted"/>
<feature type="region of interest" description="Disordered" evidence="1">
    <location>
        <begin position="193"/>
        <end position="259"/>
    </location>
</feature>
<feature type="region of interest" description="Disordered" evidence="1">
    <location>
        <begin position="947"/>
        <end position="973"/>
    </location>
</feature>
<evidence type="ECO:0000256" key="1">
    <source>
        <dbReference type="SAM" id="MobiDB-lite"/>
    </source>
</evidence>
<evidence type="ECO:0000313" key="3">
    <source>
        <dbReference type="EMBL" id="KAJ7729382.1"/>
    </source>
</evidence>